<dbReference type="Proteomes" id="UP000636709">
    <property type="component" value="Unassembled WGS sequence"/>
</dbReference>
<organism evidence="2 3">
    <name type="scientific">Digitaria exilis</name>
    <dbReference type="NCBI Taxonomy" id="1010633"/>
    <lineage>
        <taxon>Eukaryota</taxon>
        <taxon>Viridiplantae</taxon>
        <taxon>Streptophyta</taxon>
        <taxon>Embryophyta</taxon>
        <taxon>Tracheophyta</taxon>
        <taxon>Spermatophyta</taxon>
        <taxon>Magnoliopsida</taxon>
        <taxon>Liliopsida</taxon>
        <taxon>Poales</taxon>
        <taxon>Poaceae</taxon>
        <taxon>PACMAD clade</taxon>
        <taxon>Panicoideae</taxon>
        <taxon>Panicodae</taxon>
        <taxon>Paniceae</taxon>
        <taxon>Anthephorinae</taxon>
        <taxon>Digitaria</taxon>
    </lineage>
</organism>
<comment type="caution">
    <text evidence="2">The sequence shown here is derived from an EMBL/GenBank/DDBJ whole genome shotgun (WGS) entry which is preliminary data.</text>
</comment>
<reference evidence="2" key="1">
    <citation type="submission" date="2020-07" db="EMBL/GenBank/DDBJ databases">
        <title>Genome sequence and genetic diversity analysis of an under-domesticated orphan crop, white fonio (Digitaria exilis).</title>
        <authorList>
            <person name="Bennetzen J.L."/>
            <person name="Chen S."/>
            <person name="Ma X."/>
            <person name="Wang X."/>
            <person name="Yssel A.E.J."/>
            <person name="Chaluvadi S.R."/>
            <person name="Johnson M."/>
            <person name="Gangashetty P."/>
            <person name="Hamidou F."/>
            <person name="Sanogo M.D."/>
            <person name="Zwaenepoel A."/>
            <person name="Wallace J."/>
            <person name="Van De Peer Y."/>
            <person name="Van Deynze A."/>
        </authorList>
    </citation>
    <scope>NUCLEOTIDE SEQUENCE</scope>
    <source>
        <tissue evidence="2">Leaves</tissue>
    </source>
</reference>
<name>A0A835EKK1_9POAL</name>
<proteinExistence type="predicted"/>
<feature type="region of interest" description="Disordered" evidence="1">
    <location>
        <begin position="180"/>
        <end position="222"/>
    </location>
</feature>
<dbReference type="EMBL" id="JACEFO010001875">
    <property type="protein sequence ID" value="KAF8697221.1"/>
    <property type="molecule type" value="Genomic_DNA"/>
</dbReference>
<evidence type="ECO:0000313" key="3">
    <source>
        <dbReference type="Proteomes" id="UP000636709"/>
    </source>
</evidence>
<protein>
    <submittedName>
        <fullName evidence="2">Uncharacterized protein</fullName>
    </submittedName>
</protein>
<sequence>MYGCSAAGPDRPCWAARHRDGSGGNNNNPVVHFDGLLGFLAGNAMLHMVGPSLLNGRWWWPCGRRQHTEARAGCLRGADGWGCTGVRSSLVGDDHFDRFVEREEMPLAFWSKLYQVKAARSIRGGTSGDPLARRPHPLAPHQQPAAFDPAVNIFCAILDTVWWPSRRTCTELAVTQAAPAPAATAPDASRPVQLHTHPRRPSRTNPTPLSLAASAGVKPVGPPEARGETAYIYVDAACWKWNPDPETRGETARKRGLAAASKACTANKPKRNRAPLNCLHPSLSPCPSPPLLFPRPCAMAAAAPTKVPATMRAVQYDACGGGAEGLKLTARRWRFS</sequence>
<evidence type="ECO:0000313" key="2">
    <source>
        <dbReference type="EMBL" id="KAF8697221.1"/>
    </source>
</evidence>
<dbReference type="AlphaFoldDB" id="A0A835EKK1"/>
<gene>
    <name evidence="2" type="ORF">HU200_036084</name>
</gene>
<evidence type="ECO:0000256" key="1">
    <source>
        <dbReference type="SAM" id="MobiDB-lite"/>
    </source>
</evidence>
<accession>A0A835EKK1</accession>
<keyword evidence="3" id="KW-1185">Reference proteome</keyword>